<dbReference type="RefSeq" id="XP_029654093.1">
    <property type="nucleotide sequence ID" value="XM_029798233.1"/>
</dbReference>
<organism evidence="1 2">
    <name type="scientific">Octopus sinensis</name>
    <name type="common">East Asian common octopus</name>
    <dbReference type="NCBI Taxonomy" id="2607531"/>
    <lineage>
        <taxon>Eukaryota</taxon>
        <taxon>Metazoa</taxon>
        <taxon>Spiralia</taxon>
        <taxon>Lophotrochozoa</taxon>
        <taxon>Mollusca</taxon>
        <taxon>Cephalopoda</taxon>
        <taxon>Coleoidea</taxon>
        <taxon>Octopodiformes</taxon>
        <taxon>Octopoda</taxon>
        <taxon>Incirrata</taxon>
        <taxon>Octopodidae</taxon>
        <taxon>Octopus</taxon>
    </lineage>
</organism>
<sequence>MIEALAFLPIQDLEEGIEFLIDNIPKDVPDSKYIVDYFDRTYVRGYYRCLNKQENPLSLCVDNDEDFVRLLMHTEVRWLSKGDCLGRIFSLFDTVVEFFKSLNSHLGPDLESIKHDVAYLADIFAKFNVLNVQLQFADTNLIKNIGRKELNQFPRLDNLKNLLSEDDLENYVEHLITLENDMKQRFKDLCELEVPDWIIDPFQDIDDVESCCQLELIVLKNDWELKPTFKRKSYQDFWLQAVIPEKYPVLWEKAKLFFIAFPTSYLVERSFNVLSQLVAKSRNRLDVAKRGDLRLRLTNIKPNVELVSKFIQRHCSH</sequence>
<proteinExistence type="predicted"/>
<dbReference type="AlphaFoldDB" id="A0A6P7TQQ5"/>
<evidence type="ECO:0000313" key="2">
    <source>
        <dbReference type="RefSeq" id="XP_029654093.1"/>
    </source>
</evidence>
<accession>A0A6P7TQQ5</accession>
<name>A0A6P7TQQ5_9MOLL</name>
<dbReference type="PANTHER" id="PTHR45913:SF22">
    <property type="entry name" value="SCAN BOX DOMAIN-CONTAINING PROTEIN"/>
    <property type="match status" value="1"/>
</dbReference>
<protein>
    <submittedName>
        <fullName evidence="2">Protein FAM200A-like</fullName>
    </submittedName>
</protein>
<evidence type="ECO:0000313" key="1">
    <source>
        <dbReference type="Proteomes" id="UP000515154"/>
    </source>
</evidence>
<gene>
    <name evidence="2" type="primary">LOC115227372</name>
</gene>
<reference evidence="2" key="1">
    <citation type="submission" date="2025-08" db="UniProtKB">
        <authorList>
            <consortium name="RefSeq"/>
        </authorList>
    </citation>
    <scope>IDENTIFICATION</scope>
</reference>
<dbReference type="InterPro" id="IPR012337">
    <property type="entry name" value="RNaseH-like_sf"/>
</dbReference>
<dbReference type="Proteomes" id="UP000515154">
    <property type="component" value="Unplaced"/>
</dbReference>
<dbReference type="KEGG" id="osn:115227372"/>
<dbReference type="PANTHER" id="PTHR45913">
    <property type="entry name" value="EPM2A-INTERACTING PROTEIN 1"/>
    <property type="match status" value="1"/>
</dbReference>
<keyword evidence="1" id="KW-1185">Reference proteome</keyword>
<dbReference type="SUPFAM" id="SSF53098">
    <property type="entry name" value="Ribonuclease H-like"/>
    <property type="match status" value="1"/>
</dbReference>